<feature type="domain" description="DHFR" evidence="9">
    <location>
        <begin position="19"/>
        <end position="185"/>
    </location>
</feature>
<comment type="pathway">
    <text evidence="1 7">Cofactor biosynthesis; tetrahydrofolate biosynthesis; 5,6,7,8-tetrahydrofolate from 7,8-dihydrofolate: step 1/1.</text>
</comment>
<reference evidence="10 11" key="1">
    <citation type="submission" date="2023-08" db="EMBL/GenBank/DDBJ databases">
        <title>Arthrobacter horti sp. nov., isolated from forest soil.</title>
        <authorList>
            <person name="Park M."/>
        </authorList>
    </citation>
    <scope>NUCLEOTIDE SEQUENCE [LARGE SCALE GENOMIC DNA]</scope>
    <source>
        <strain evidence="10 11">YJM1</strain>
    </source>
</reference>
<dbReference type="PROSITE" id="PS51330">
    <property type="entry name" value="DHFR_2"/>
    <property type="match status" value="1"/>
</dbReference>
<evidence type="ECO:0000313" key="11">
    <source>
        <dbReference type="Proteomes" id="UP001232725"/>
    </source>
</evidence>
<comment type="function">
    <text evidence="7">Key enzyme in folate metabolism. Catalyzes an essential reaction for de novo glycine and purine synthesis, and for DNA precursor synthesis.</text>
</comment>
<dbReference type="PIRSF" id="PIRSF000194">
    <property type="entry name" value="DHFR"/>
    <property type="match status" value="1"/>
</dbReference>
<dbReference type="GO" id="GO:0004146">
    <property type="term" value="F:dihydrofolate reductase activity"/>
    <property type="evidence" value="ECO:0007669"/>
    <property type="project" value="UniProtKB-EC"/>
</dbReference>
<dbReference type="PROSITE" id="PS00075">
    <property type="entry name" value="DHFR_1"/>
    <property type="match status" value="1"/>
</dbReference>
<dbReference type="EMBL" id="JAVALS010000009">
    <property type="protein sequence ID" value="MDP5227923.1"/>
    <property type="molecule type" value="Genomic_DNA"/>
</dbReference>
<keyword evidence="6 7" id="KW-0560">Oxidoreductase</keyword>
<evidence type="ECO:0000256" key="6">
    <source>
        <dbReference type="ARBA" id="ARBA00023002"/>
    </source>
</evidence>
<dbReference type="PANTHER" id="PTHR48069">
    <property type="entry name" value="DIHYDROFOLATE REDUCTASE"/>
    <property type="match status" value="1"/>
</dbReference>
<dbReference type="InterPro" id="IPR024072">
    <property type="entry name" value="DHFR-like_dom_sf"/>
</dbReference>
<evidence type="ECO:0000313" key="10">
    <source>
        <dbReference type="EMBL" id="MDP5227923.1"/>
    </source>
</evidence>
<sequence>MTGAKPADFAERIRPRLQGTGLIWAETGNGVIGSGGTMPWHVPEDLKHFSALTTGHPVIMGRKTWESFPAKYRPLPGRTNIVVTRQHDWAGTPEAGGAVVVPSLEAGFAEAGDGLRWVIGGGEIFRLSIQDADFAVVTVIDSDVDGDTHAPGIPGSWTQTAELPEAGGWFTSAGGARFRFTLWERA</sequence>
<dbReference type="Proteomes" id="UP001232725">
    <property type="component" value="Unassembled WGS sequence"/>
</dbReference>
<evidence type="ECO:0000256" key="8">
    <source>
        <dbReference type="RuleBase" id="RU004474"/>
    </source>
</evidence>
<dbReference type="InterPro" id="IPR012259">
    <property type="entry name" value="DHFR"/>
</dbReference>
<protein>
    <recommendedName>
        <fullName evidence="3 7">Dihydrofolate reductase</fullName>
        <ecNumber evidence="3 7">1.5.1.3</ecNumber>
    </recommendedName>
</protein>
<comment type="caution">
    <text evidence="10">The sequence shown here is derived from an EMBL/GenBank/DDBJ whole genome shotgun (WGS) entry which is preliminary data.</text>
</comment>
<dbReference type="Pfam" id="PF00186">
    <property type="entry name" value="DHFR_1"/>
    <property type="match status" value="1"/>
</dbReference>
<keyword evidence="5 7" id="KW-0521">NADP</keyword>
<evidence type="ECO:0000256" key="3">
    <source>
        <dbReference type="ARBA" id="ARBA00012856"/>
    </source>
</evidence>
<dbReference type="PRINTS" id="PR00070">
    <property type="entry name" value="DHFR"/>
</dbReference>
<dbReference type="RefSeq" id="WP_305996977.1">
    <property type="nucleotide sequence ID" value="NZ_JAVALS010000009.1"/>
</dbReference>
<dbReference type="EC" id="1.5.1.3" evidence="3 7"/>
<evidence type="ECO:0000259" key="9">
    <source>
        <dbReference type="PROSITE" id="PS51330"/>
    </source>
</evidence>
<dbReference type="InterPro" id="IPR001796">
    <property type="entry name" value="DHFR_dom"/>
</dbReference>
<evidence type="ECO:0000256" key="5">
    <source>
        <dbReference type="ARBA" id="ARBA00022857"/>
    </source>
</evidence>
<dbReference type="SUPFAM" id="SSF53597">
    <property type="entry name" value="Dihydrofolate reductase-like"/>
    <property type="match status" value="1"/>
</dbReference>
<comment type="catalytic activity">
    <reaction evidence="7">
        <text>(6S)-5,6,7,8-tetrahydrofolate + NADP(+) = 7,8-dihydrofolate + NADPH + H(+)</text>
        <dbReference type="Rhea" id="RHEA:15009"/>
        <dbReference type="ChEBI" id="CHEBI:15378"/>
        <dbReference type="ChEBI" id="CHEBI:57451"/>
        <dbReference type="ChEBI" id="CHEBI:57453"/>
        <dbReference type="ChEBI" id="CHEBI:57783"/>
        <dbReference type="ChEBI" id="CHEBI:58349"/>
        <dbReference type="EC" id="1.5.1.3"/>
    </reaction>
</comment>
<dbReference type="CDD" id="cd00209">
    <property type="entry name" value="DHFR"/>
    <property type="match status" value="1"/>
</dbReference>
<evidence type="ECO:0000256" key="4">
    <source>
        <dbReference type="ARBA" id="ARBA00022563"/>
    </source>
</evidence>
<gene>
    <name evidence="10" type="ORF">Q9R02_12215</name>
</gene>
<proteinExistence type="inferred from homology"/>
<name>A0ABT9IQU2_9MICC</name>
<dbReference type="PANTHER" id="PTHR48069:SF3">
    <property type="entry name" value="DIHYDROFOLATE REDUCTASE"/>
    <property type="match status" value="1"/>
</dbReference>
<keyword evidence="11" id="KW-1185">Reference proteome</keyword>
<evidence type="ECO:0000256" key="7">
    <source>
        <dbReference type="PIRNR" id="PIRNR000194"/>
    </source>
</evidence>
<keyword evidence="4 7" id="KW-0554">One-carbon metabolism</keyword>
<dbReference type="Gene3D" id="3.40.430.10">
    <property type="entry name" value="Dihydrofolate Reductase, subunit A"/>
    <property type="match status" value="1"/>
</dbReference>
<evidence type="ECO:0000256" key="2">
    <source>
        <dbReference type="ARBA" id="ARBA00009539"/>
    </source>
</evidence>
<organism evidence="10 11">
    <name type="scientific">Arthrobacter horti</name>
    <dbReference type="NCBI Taxonomy" id="3068273"/>
    <lineage>
        <taxon>Bacteria</taxon>
        <taxon>Bacillati</taxon>
        <taxon>Actinomycetota</taxon>
        <taxon>Actinomycetes</taxon>
        <taxon>Micrococcales</taxon>
        <taxon>Micrococcaceae</taxon>
        <taxon>Arthrobacter</taxon>
    </lineage>
</organism>
<evidence type="ECO:0000256" key="1">
    <source>
        <dbReference type="ARBA" id="ARBA00004903"/>
    </source>
</evidence>
<comment type="similarity">
    <text evidence="2 7 8">Belongs to the dihydrofolate reductase family.</text>
</comment>
<accession>A0ABT9IQU2</accession>
<dbReference type="InterPro" id="IPR017925">
    <property type="entry name" value="DHFR_CS"/>
</dbReference>